<protein>
    <submittedName>
        <fullName evidence="2">Uncharacterized protein</fullName>
    </submittedName>
</protein>
<proteinExistence type="predicted"/>
<keyword evidence="3" id="KW-1185">Reference proteome</keyword>
<dbReference type="RefSeq" id="WP_368005267.1">
    <property type="nucleotide sequence ID" value="NZ_JAMXFF010000004.1"/>
</dbReference>
<name>A0ABT2MLG5_9CYAN</name>
<gene>
    <name evidence="2" type="ORF">NG799_04420</name>
</gene>
<feature type="region of interest" description="Disordered" evidence="1">
    <location>
        <begin position="42"/>
        <end position="67"/>
    </location>
</feature>
<dbReference type="Proteomes" id="UP001525890">
    <property type="component" value="Unassembled WGS sequence"/>
</dbReference>
<evidence type="ECO:0000313" key="2">
    <source>
        <dbReference type="EMBL" id="MCT7965578.1"/>
    </source>
</evidence>
<comment type="caution">
    <text evidence="2">The sequence shown here is derived from an EMBL/GenBank/DDBJ whole genome shotgun (WGS) entry which is preliminary data.</text>
</comment>
<evidence type="ECO:0000313" key="3">
    <source>
        <dbReference type="Proteomes" id="UP001525890"/>
    </source>
</evidence>
<reference evidence="2 3" key="1">
    <citation type="journal article" date="2022" name="Front. Microbiol.">
        <title>High genomic differentiation and limited gene flow indicate recent cryptic speciation within the genus Laspinema (cyanobacteria).</title>
        <authorList>
            <person name="Stanojkovic A."/>
            <person name="Skoupy S."/>
            <person name="Skaloud P."/>
            <person name="Dvorak P."/>
        </authorList>
    </citation>
    <scope>NUCLEOTIDE SEQUENCE [LARGE SCALE GENOMIC DNA]</scope>
    <source>
        <strain evidence="2 3">D2a</strain>
    </source>
</reference>
<organism evidence="2 3">
    <name type="scientific">Laspinema palackyanum D2a</name>
    <dbReference type="NCBI Taxonomy" id="2953684"/>
    <lineage>
        <taxon>Bacteria</taxon>
        <taxon>Bacillati</taxon>
        <taxon>Cyanobacteriota</taxon>
        <taxon>Cyanophyceae</taxon>
        <taxon>Oscillatoriophycideae</taxon>
        <taxon>Oscillatoriales</taxon>
        <taxon>Laspinemataceae</taxon>
        <taxon>Laspinema</taxon>
        <taxon>Laspinema palackyanum</taxon>
    </lineage>
</organism>
<evidence type="ECO:0000256" key="1">
    <source>
        <dbReference type="SAM" id="MobiDB-lite"/>
    </source>
</evidence>
<accession>A0ABT2MLG5</accession>
<dbReference type="EMBL" id="JAMXFF010000004">
    <property type="protein sequence ID" value="MCT7965578.1"/>
    <property type="molecule type" value="Genomic_DNA"/>
</dbReference>
<sequence>MNGQPTPTTPEPIQSSEELEKAFQELGRAFTVYWAWKATGLLDRQSPGSGRHDTPDPTPPDNRGDSG</sequence>